<feature type="compositionally biased region" description="Basic and acidic residues" evidence="1">
    <location>
        <begin position="1337"/>
        <end position="1346"/>
    </location>
</feature>
<protein>
    <recommendedName>
        <fullName evidence="4">Nucleoside phosphorylase domain-containing protein</fullName>
    </recommendedName>
</protein>
<feature type="compositionally biased region" description="Polar residues" evidence="1">
    <location>
        <begin position="1"/>
        <end position="18"/>
    </location>
</feature>
<feature type="region of interest" description="Disordered" evidence="1">
    <location>
        <begin position="902"/>
        <end position="978"/>
    </location>
</feature>
<dbReference type="InterPro" id="IPR053137">
    <property type="entry name" value="NLR-like"/>
</dbReference>
<dbReference type="Gene3D" id="3.40.50.1580">
    <property type="entry name" value="Nucleoside phosphorylase domain"/>
    <property type="match status" value="1"/>
</dbReference>
<dbReference type="GO" id="GO:0003824">
    <property type="term" value="F:catalytic activity"/>
    <property type="evidence" value="ECO:0007669"/>
    <property type="project" value="InterPro"/>
</dbReference>
<evidence type="ECO:0000313" key="2">
    <source>
        <dbReference type="EMBL" id="RWQ96473.1"/>
    </source>
</evidence>
<dbReference type="GO" id="GO:0009116">
    <property type="term" value="P:nucleoside metabolic process"/>
    <property type="evidence" value="ECO:0007669"/>
    <property type="project" value="InterPro"/>
</dbReference>
<dbReference type="SUPFAM" id="SSF53167">
    <property type="entry name" value="Purine and uridine phosphorylases"/>
    <property type="match status" value="1"/>
</dbReference>
<name>A0A443HXC3_BYSSP</name>
<dbReference type="PANTHER" id="PTHR46082">
    <property type="entry name" value="ATP/GTP-BINDING PROTEIN-RELATED"/>
    <property type="match status" value="1"/>
</dbReference>
<dbReference type="RefSeq" id="XP_028486118.1">
    <property type="nucleotide sequence ID" value="XM_028627915.1"/>
</dbReference>
<dbReference type="InterPro" id="IPR035994">
    <property type="entry name" value="Nucleoside_phosphorylase_sf"/>
</dbReference>
<proteinExistence type="predicted"/>
<gene>
    <name evidence="2" type="ORF">C8Q69DRAFT_401140</name>
</gene>
<accession>A0A443HXC3</accession>
<evidence type="ECO:0008006" key="4">
    <source>
        <dbReference type="Google" id="ProtNLM"/>
    </source>
</evidence>
<reference evidence="2 3" key="1">
    <citation type="journal article" date="2018" name="Front. Microbiol.">
        <title>Genomic and genetic insights into a cosmopolitan fungus, Paecilomyces variotii (Eurotiales).</title>
        <authorList>
            <person name="Urquhart A.S."/>
            <person name="Mondo S.J."/>
            <person name="Makela M.R."/>
            <person name="Hane J.K."/>
            <person name="Wiebenga A."/>
            <person name="He G."/>
            <person name="Mihaltcheva S."/>
            <person name="Pangilinan J."/>
            <person name="Lipzen A."/>
            <person name="Barry K."/>
            <person name="de Vries R.P."/>
            <person name="Grigoriev I.V."/>
            <person name="Idnurm A."/>
        </authorList>
    </citation>
    <scope>NUCLEOTIDE SEQUENCE [LARGE SCALE GENOMIC DNA]</scope>
    <source>
        <strain evidence="2 3">CBS 101075</strain>
    </source>
</reference>
<dbReference type="STRING" id="264951.A0A443HXC3"/>
<dbReference type="VEuPathDB" id="FungiDB:C8Q69DRAFT_401140"/>
<dbReference type="Proteomes" id="UP000283841">
    <property type="component" value="Unassembled WGS sequence"/>
</dbReference>
<sequence>MLASTKSLTDTPGLSGTNKESKLDEGQSLSKCTVSELLKTDADLTVKSETESIYSDDYATSDTRMEYLSEFADELVKVIQPYQPDEKTVQRISAVLLDLLKAFALSLGHGSPTPLHSDMVVLIHKNRKYIVTVFKERLIRDNSNKERPEYGNDMPSGDIMCLRQSKNDDHAHKQVQHTERQLEAEAHGHESLRLLEYRRLVQGAPTYTWLLSHVRNECILYTPGQDVAKGIRNAILKSLPVSSRISHQKPTETFSVGFKIKWDPLKFLLEEYEEDPAAALEQALTFTGFDSEVEAESFGEYMRRTWPVTGDAMVLLLKSLVSNTREGFVTRDDGITMNISMHPSQDCKSSLVVWLDICGTAASIAEVGEQLAWAASALQSAQHEHTLVRSKPIINSVQIGHVSNQDSPSISYVSDIGIELHEINPSAEYCWLGLVSRPAVVEGFPIRQRPAECPPGLEIPLHVMAHLMDTRKVHRFHGKTVLKGFSTLLVPTGSINDTISWHLIQQSNDQRISYLESQIFPDLTISISQLEKARHILGWCPEMVFYGGAADANYGISDSQLPRLPPRCELRILKDASLSSDYTITGTKGYILGRKDVRLRRNGYVSKMKWVAEKYINVWDVGEERGWLLNGASGLLHLVRASLERDRSDSALRSVLLLKEDSLTEASKAHHPAAALHILLNPKNVDLSIYCVDAHVKFKDRVEDFYDQLEKLYDYQVSGLRDVEGTAAVPRSLLEGWDFQDLILERDPIHPRHTTLNQDGLSWVDFIRSIKAITVFGRGFGDIIRPLNSSCSKWSRLKPKKSYLAATMFDLNKIMAAHGDPYSVPMKLTHDIMWNIPEEALALCPCNGDRHKSHTILVQSLLPSSMRRQLLAISSIPSNMGQNDGAVIFGFNKRHRWFWSDTGPPSRTPIHLGSDTPYKESLNTHSDDSGLGGSSYSSTPSETGMPASSSSSANDNPNSSQRLRKKPGSGKRQIGIGSNSQSANKYRIGIVCALHIELKAVRSLFDEAHSNVAIADGDPNYYAFGRMGGHNVVAVCLPHGVYGTNAATDVISNMRRSFPSLDFCLLAGIGAGVPSTKNDIRLGDVVVSTPSGMYSGVLPYDMIKSLELGISRLNGYLCPPPQTLMCAISELESDPNLSPTPLDEFLQRIQERSPQYKYPGADNDQLFTPEYIHPNEKDETCERCDPSYLMRRTRRSSDQPRIFYGLIASGNRLMRSASERDKLGREHNVLCFEMEAAGVMNTFPCLIIRGICDYADSHKNKTWQYYASATAAAYAKLLLSRVRGSGTTESLASTAEVLQDQYSSRKRLRSQETGGYRMSRKRQHNQMAAAQSCWDGDEGRPERSDENDGSSVHYESLSSSE</sequence>
<dbReference type="EMBL" id="RCNU01000004">
    <property type="protein sequence ID" value="RWQ96473.1"/>
    <property type="molecule type" value="Genomic_DNA"/>
</dbReference>
<keyword evidence="3" id="KW-1185">Reference proteome</keyword>
<feature type="region of interest" description="Disordered" evidence="1">
    <location>
        <begin position="1302"/>
        <end position="1361"/>
    </location>
</feature>
<evidence type="ECO:0000256" key="1">
    <source>
        <dbReference type="SAM" id="MobiDB-lite"/>
    </source>
</evidence>
<organism evidence="2 3">
    <name type="scientific">Byssochlamys spectabilis</name>
    <name type="common">Paecilomyces variotii</name>
    <dbReference type="NCBI Taxonomy" id="264951"/>
    <lineage>
        <taxon>Eukaryota</taxon>
        <taxon>Fungi</taxon>
        <taxon>Dikarya</taxon>
        <taxon>Ascomycota</taxon>
        <taxon>Pezizomycotina</taxon>
        <taxon>Eurotiomycetes</taxon>
        <taxon>Eurotiomycetidae</taxon>
        <taxon>Eurotiales</taxon>
        <taxon>Thermoascaceae</taxon>
        <taxon>Paecilomyces</taxon>
    </lineage>
</organism>
<dbReference type="GeneID" id="39597192"/>
<dbReference type="PANTHER" id="PTHR46082:SF11">
    <property type="entry name" value="AAA+ ATPASE DOMAIN-CONTAINING PROTEIN-RELATED"/>
    <property type="match status" value="1"/>
</dbReference>
<evidence type="ECO:0000313" key="3">
    <source>
        <dbReference type="Proteomes" id="UP000283841"/>
    </source>
</evidence>
<feature type="region of interest" description="Disordered" evidence="1">
    <location>
        <begin position="1"/>
        <end position="26"/>
    </location>
</feature>
<feature type="compositionally biased region" description="Low complexity" evidence="1">
    <location>
        <begin position="1350"/>
        <end position="1361"/>
    </location>
</feature>
<feature type="compositionally biased region" description="Low complexity" evidence="1">
    <location>
        <begin position="934"/>
        <end position="960"/>
    </location>
</feature>
<comment type="caution">
    <text evidence="2">The sequence shown here is derived from an EMBL/GenBank/DDBJ whole genome shotgun (WGS) entry which is preliminary data.</text>
</comment>